<evidence type="ECO:0000313" key="2">
    <source>
        <dbReference type="EMBL" id="EYU29679.1"/>
    </source>
</evidence>
<protein>
    <submittedName>
        <fullName evidence="2">Uncharacterized protein</fullName>
    </submittedName>
</protein>
<keyword evidence="3" id="KW-1185">Reference proteome</keyword>
<proteinExistence type="predicted"/>
<evidence type="ECO:0000313" key="3">
    <source>
        <dbReference type="Proteomes" id="UP000030748"/>
    </source>
</evidence>
<dbReference type="EMBL" id="KI631172">
    <property type="protein sequence ID" value="EYU29679.1"/>
    <property type="molecule type" value="Genomic_DNA"/>
</dbReference>
<name>A0A022QQ20_ERYGU</name>
<dbReference type="PhylomeDB" id="A0A022QQ20"/>
<dbReference type="AlphaFoldDB" id="A0A022QQ20"/>
<sequence>MKTWVVLFVASLLIVGSIGRTDPKFANTEKRMLRNNEVNRNVPGGPNICYHCFGDSKVPARVPPSATNEVHS</sequence>
<dbReference type="Proteomes" id="UP000030748">
    <property type="component" value="Unassembled WGS sequence"/>
</dbReference>
<keyword evidence="1" id="KW-0732">Signal</keyword>
<accession>A0A022QQ20</accession>
<reference evidence="2 3" key="1">
    <citation type="journal article" date="2013" name="Proc. Natl. Acad. Sci. U.S.A.">
        <title>Fine-scale variation in meiotic recombination in Mimulus inferred from population shotgun sequencing.</title>
        <authorList>
            <person name="Hellsten U."/>
            <person name="Wright K.M."/>
            <person name="Jenkins J."/>
            <person name="Shu S."/>
            <person name="Yuan Y."/>
            <person name="Wessler S.R."/>
            <person name="Schmutz J."/>
            <person name="Willis J.H."/>
            <person name="Rokhsar D.S."/>
        </authorList>
    </citation>
    <scope>NUCLEOTIDE SEQUENCE [LARGE SCALE GENOMIC DNA]</scope>
    <source>
        <strain evidence="3">cv. DUN x IM62</strain>
    </source>
</reference>
<evidence type="ECO:0000256" key="1">
    <source>
        <dbReference type="SAM" id="SignalP"/>
    </source>
</evidence>
<feature type="chain" id="PRO_5001504475" evidence="1">
    <location>
        <begin position="20"/>
        <end position="72"/>
    </location>
</feature>
<feature type="signal peptide" evidence="1">
    <location>
        <begin position="1"/>
        <end position="19"/>
    </location>
</feature>
<gene>
    <name evidence="2" type="ORF">MIMGU_mgv1a017470mg</name>
</gene>
<organism evidence="2 3">
    <name type="scientific">Erythranthe guttata</name>
    <name type="common">Yellow monkey flower</name>
    <name type="synonym">Mimulus guttatus</name>
    <dbReference type="NCBI Taxonomy" id="4155"/>
    <lineage>
        <taxon>Eukaryota</taxon>
        <taxon>Viridiplantae</taxon>
        <taxon>Streptophyta</taxon>
        <taxon>Embryophyta</taxon>
        <taxon>Tracheophyta</taxon>
        <taxon>Spermatophyta</taxon>
        <taxon>Magnoliopsida</taxon>
        <taxon>eudicotyledons</taxon>
        <taxon>Gunneridae</taxon>
        <taxon>Pentapetalae</taxon>
        <taxon>asterids</taxon>
        <taxon>lamiids</taxon>
        <taxon>Lamiales</taxon>
        <taxon>Phrymaceae</taxon>
        <taxon>Erythranthe</taxon>
    </lineage>
</organism>